<sequence length="62" mass="5596">MGGVGVDGGEGMVVGVEEVAASVGAARALVGGVDSFGVIACCGARVASGFGVVGGSVEVGVG</sequence>
<dbReference type="AlphaFoldDB" id="A0A2S6A686"/>
<comment type="caution">
    <text evidence="1">The sequence shown here is derived from an EMBL/GenBank/DDBJ whole genome shotgun (WGS) entry which is preliminary data.</text>
</comment>
<evidence type="ECO:0000313" key="2">
    <source>
        <dbReference type="Proteomes" id="UP000238356"/>
    </source>
</evidence>
<accession>A0A2S6A686</accession>
<dbReference type="EMBL" id="PSZD01000008">
    <property type="protein sequence ID" value="PPJ28006.1"/>
    <property type="molecule type" value="Genomic_DNA"/>
</dbReference>
<keyword evidence="2" id="KW-1185">Reference proteome</keyword>
<dbReference type="Proteomes" id="UP000238356">
    <property type="component" value="Unassembled WGS sequence"/>
</dbReference>
<evidence type="ECO:0000313" key="1">
    <source>
        <dbReference type="EMBL" id="PPJ28006.1"/>
    </source>
</evidence>
<proteinExistence type="predicted"/>
<feature type="non-terminal residue" evidence="1">
    <location>
        <position position="62"/>
    </location>
</feature>
<organism evidence="1 2">
    <name type="scientific">Nocardia nova</name>
    <dbReference type="NCBI Taxonomy" id="37330"/>
    <lineage>
        <taxon>Bacteria</taxon>
        <taxon>Bacillati</taxon>
        <taxon>Actinomycetota</taxon>
        <taxon>Actinomycetes</taxon>
        <taxon>Mycobacteriales</taxon>
        <taxon>Nocardiaceae</taxon>
        <taxon>Nocardia</taxon>
    </lineage>
</organism>
<protein>
    <submittedName>
        <fullName evidence="1">Uncharacterized protein</fullName>
    </submittedName>
</protein>
<reference evidence="1 2" key="1">
    <citation type="submission" date="2018-02" db="EMBL/GenBank/DDBJ databases">
        <title>8 Nocardia nova and 1 Nocardia cyriacigeorgica strain used for evolution to TMP-SMX.</title>
        <authorList>
            <person name="Mehta H."/>
            <person name="Weng J."/>
            <person name="Shamoo Y."/>
        </authorList>
    </citation>
    <scope>NUCLEOTIDE SEQUENCE [LARGE SCALE GENOMIC DNA]</scope>
    <source>
        <strain evidence="1 2">BAA2227</strain>
    </source>
</reference>
<name>A0A2S6A686_9NOCA</name>
<gene>
    <name evidence="1" type="ORF">C5F51_14270</name>
</gene>